<dbReference type="STRING" id="1448308.A0A2T2N0X4"/>
<accession>A0A2T2N0X4</accession>
<dbReference type="Proteomes" id="UP000240883">
    <property type="component" value="Unassembled WGS sequence"/>
</dbReference>
<proteinExistence type="predicted"/>
<dbReference type="OrthoDB" id="429813at2759"/>
<dbReference type="AlphaFoldDB" id="A0A2T2N0X4"/>
<name>A0A2T2N0X4_CORCC</name>
<protein>
    <submittedName>
        <fullName evidence="1">Uncharacterized protein</fullName>
    </submittedName>
</protein>
<dbReference type="PANTHER" id="PTHR37285:SF5">
    <property type="entry name" value="SPORE WALL MATURATION PROTEIN DIT1"/>
    <property type="match status" value="1"/>
</dbReference>
<organism evidence="1 2">
    <name type="scientific">Corynespora cassiicola Philippines</name>
    <dbReference type="NCBI Taxonomy" id="1448308"/>
    <lineage>
        <taxon>Eukaryota</taxon>
        <taxon>Fungi</taxon>
        <taxon>Dikarya</taxon>
        <taxon>Ascomycota</taxon>
        <taxon>Pezizomycotina</taxon>
        <taxon>Dothideomycetes</taxon>
        <taxon>Pleosporomycetidae</taxon>
        <taxon>Pleosporales</taxon>
        <taxon>Corynesporascaceae</taxon>
        <taxon>Corynespora</taxon>
    </lineage>
</organism>
<dbReference type="EMBL" id="KZ678171">
    <property type="protein sequence ID" value="PSN59019.1"/>
    <property type="molecule type" value="Genomic_DNA"/>
</dbReference>
<dbReference type="PANTHER" id="PTHR37285">
    <property type="entry name" value="SPORE WALL MATURATION PROTEIN DIT1"/>
    <property type="match status" value="1"/>
</dbReference>
<sequence>MNRRHLRHDDLLSISNRGTWAYGEALREMASNKKFTYVAFSRLKDLLDSPLPEELREITYVANCTNLRRVLLNSYGRPDVDIECEIFNNPGIKLTYLGYRKFLESDLKHVFAIGETRTHNQ</sequence>
<evidence type="ECO:0000313" key="2">
    <source>
        <dbReference type="Proteomes" id="UP000240883"/>
    </source>
</evidence>
<evidence type="ECO:0000313" key="1">
    <source>
        <dbReference type="EMBL" id="PSN59019.1"/>
    </source>
</evidence>
<gene>
    <name evidence="1" type="ORF">BS50DRAFT_682501</name>
</gene>
<reference evidence="1 2" key="1">
    <citation type="journal article" date="2018" name="Front. Microbiol.">
        <title>Genome-Wide Analysis of Corynespora cassiicola Leaf Fall Disease Putative Effectors.</title>
        <authorList>
            <person name="Lopez D."/>
            <person name="Ribeiro S."/>
            <person name="Label P."/>
            <person name="Fumanal B."/>
            <person name="Venisse J.S."/>
            <person name="Kohler A."/>
            <person name="de Oliveira R.R."/>
            <person name="Labutti K."/>
            <person name="Lipzen A."/>
            <person name="Lail K."/>
            <person name="Bauer D."/>
            <person name="Ohm R.A."/>
            <person name="Barry K.W."/>
            <person name="Spatafora J."/>
            <person name="Grigoriev I.V."/>
            <person name="Martin F.M."/>
            <person name="Pujade-Renaud V."/>
        </authorList>
    </citation>
    <scope>NUCLEOTIDE SEQUENCE [LARGE SCALE GENOMIC DNA]</scope>
    <source>
        <strain evidence="1 2">Philippines</strain>
    </source>
</reference>
<dbReference type="Pfam" id="PF05141">
    <property type="entry name" value="DIT1_PvcA"/>
    <property type="match status" value="1"/>
</dbReference>
<keyword evidence="2" id="KW-1185">Reference proteome</keyword>
<dbReference type="InterPro" id="IPR007817">
    <property type="entry name" value="Isocyanide_synthase_DIT1"/>
</dbReference>